<evidence type="ECO:0000313" key="3">
    <source>
        <dbReference type="Proteomes" id="UP000183832"/>
    </source>
</evidence>
<proteinExistence type="predicted"/>
<feature type="transmembrane region" description="Helical" evidence="1">
    <location>
        <begin position="6"/>
        <end position="32"/>
    </location>
</feature>
<keyword evidence="3" id="KW-1185">Reference proteome</keyword>
<evidence type="ECO:0000256" key="1">
    <source>
        <dbReference type="SAM" id="Phobius"/>
    </source>
</evidence>
<dbReference type="EMBL" id="CVRI01000038">
    <property type="protein sequence ID" value="CRK94378.1"/>
    <property type="molecule type" value="Genomic_DNA"/>
</dbReference>
<protein>
    <submittedName>
        <fullName evidence="2">CLUMA_CG007887, isoform A</fullName>
    </submittedName>
</protein>
<gene>
    <name evidence="2" type="ORF">CLUMA_CG007887</name>
</gene>
<keyword evidence="1" id="KW-0472">Membrane</keyword>
<accession>A0A1J1I3P2</accession>
<organism evidence="2 3">
    <name type="scientific">Clunio marinus</name>
    <dbReference type="NCBI Taxonomy" id="568069"/>
    <lineage>
        <taxon>Eukaryota</taxon>
        <taxon>Metazoa</taxon>
        <taxon>Ecdysozoa</taxon>
        <taxon>Arthropoda</taxon>
        <taxon>Hexapoda</taxon>
        <taxon>Insecta</taxon>
        <taxon>Pterygota</taxon>
        <taxon>Neoptera</taxon>
        <taxon>Endopterygota</taxon>
        <taxon>Diptera</taxon>
        <taxon>Nematocera</taxon>
        <taxon>Chironomoidea</taxon>
        <taxon>Chironomidae</taxon>
        <taxon>Clunio</taxon>
    </lineage>
</organism>
<keyword evidence="1" id="KW-1133">Transmembrane helix</keyword>
<reference evidence="2 3" key="1">
    <citation type="submission" date="2015-04" db="EMBL/GenBank/DDBJ databases">
        <authorList>
            <person name="Syromyatnikov M.Y."/>
            <person name="Popov V.N."/>
        </authorList>
    </citation>
    <scope>NUCLEOTIDE SEQUENCE [LARGE SCALE GENOMIC DNA]</scope>
</reference>
<evidence type="ECO:0000313" key="2">
    <source>
        <dbReference type="EMBL" id="CRK94378.1"/>
    </source>
</evidence>
<name>A0A1J1I3P2_9DIPT</name>
<feature type="transmembrane region" description="Helical" evidence="1">
    <location>
        <begin position="99"/>
        <end position="125"/>
    </location>
</feature>
<feature type="transmembrane region" description="Helical" evidence="1">
    <location>
        <begin position="171"/>
        <end position="194"/>
    </location>
</feature>
<dbReference type="Proteomes" id="UP000183832">
    <property type="component" value="Unassembled WGS sequence"/>
</dbReference>
<dbReference type="AlphaFoldDB" id="A0A1J1I3P2"/>
<keyword evidence="1" id="KW-0812">Transmembrane</keyword>
<sequence length="255" mass="29124">MRDFHIFSYAAIGFSLLLSIPSFFISIVAILWHFCFAQTLKIAIHDITKFLYFRSSHCQMKFQWHYINITINEGDSVTERYCYVADGIIRKSGTRSFNYLVLCVPWLVMSLLGVILDIAATVVYFSDYIKILSNFSEALSLLEVLNSDKVLPIFQEKFSHAVYPFLLAPQFMFLATSKCLIPLILATILTSLAIKATWETIKDNRSIQVYSKRTLAVPINVCTTLDNLTLSHENHFVLVQLSFNFAKGCAIVKIY</sequence>